<accession>A0A2H0RCL5</accession>
<proteinExistence type="predicted"/>
<sequence length="648" mass="75836">MKNKFCDLNSLRNESDVEQFFVIKLLEDLGYSDKNIITKGKLKEYKVGKGQKKKSYIPDYVVCLDTKGNKPVLVIDAKHPDQNSMEGVEDAQLYTSILRRGLNKPKPEQYCIGTNGKEFIVKEYESDDIKMQLNFEDFNDNKEKYKKLKELLSKGAIEEFYKSGHKFEGEFKFERPQRKEVNGIFRACHNLIWKKEKKKPTEAFYEFSKLFFVKLYYDRQLKEILKKKGKLEPKDVIFSVRWIEEQTEEKNPVNTILFKNLREILERQIREEKKKRILKQNEQLRLEPSTIKEVVRYLEHLNLFGIDEELNGRMFEQFLSATIRGKDLGQFFTPRAVVKFMTKMADIQVKDSHIDNVLDAFCGSGGFLVEAMAQTFGIVNDKMKSKTDIEKQEIKDDIVGNHLWGIDADKGELLPISKVARMNMYLHGDGSNRIYWLPDSLDKEMIIETTDEEMKKEAEELKELIEKGMKFDIILTNPPFSMKYEKKDKAEKRILEQYEISKNKGQLMSALNSNVLSIERYTDLLKPHGKYLTIIDESVLNTQTARKFRGFIKRHFIIRAVISLPRNTFVNQDTNVKTSILYLIKKVKEDEEQPDIFMAISDNVGHSDAGKEDLRKLDLYYEKDDNGKIINNDIKKTILDAYWDFIGK</sequence>
<dbReference type="InterPro" id="IPR029063">
    <property type="entry name" value="SAM-dependent_MTases_sf"/>
</dbReference>
<gene>
    <name evidence="3" type="ORF">COV23_01625</name>
</gene>
<evidence type="ECO:0000256" key="1">
    <source>
        <dbReference type="ARBA" id="ARBA00022747"/>
    </source>
</evidence>
<dbReference type="InterPro" id="IPR002052">
    <property type="entry name" value="DNA_methylase_N6_adenine_CS"/>
</dbReference>
<dbReference type="Pfam" id="PF02384">
    <property type="entry name" value="N6_Mtase"/>
    <property type="match status" value="1"/>
</dbReference>
<evidence type="ECO:0000259" key="2">
    <source>
        <dbReference type="Pfam" id="PF02384"/>
    </source>
</evidence>
<dbReference type="GO" id="GO:0003677">
    <property type="term" value="F:DNA binding"/>
    <property type="evidence" value="ECO:0007669"/>
    <property type="project" value="InterPro"/>
</dbReference>
<evidence type="ECO:0000313" key="4">
    <source>
        <dbReference type="Proteomes" id="UP000231602"/>
    </source>
</evidence>
<dbReference type="GO" id="GO:0009307">
    <property type="term" value="P:DNA restriction-modification system"/>
    <property type="evidence" value="ECO:0007669"/>
    <property type="project" value="UniProtKB-KW"/>
</dbReference>
<evidence type="ECO:0000313" key="3">
    <source>
        <dbReference type="EMBL" id="PIR44106.1"/>
    </source>
</evidence>
<dbReference type="EMBL" id="PCXV01000026">
    <property type="protein sequence ID" value="PIR44106.1"/>
    <property type="molecule type" value="Genomic_DNA"/>
</dbReference>
<dbReference type="SUPFAM" id="SSF53335">
    <property type="entry name" value="S-adenosyl-L-methionine-dependent methyltransferases"/>
    <property type="match status" value="1"/>
</dbReference>
<reference evidence="3 4" key="1">
    <citation type="submission" date="2017-09" db="EMBL/GenBank/DDBJ databases">
        <title>Depth-based differentiation of microbial function through sediment-hosted aquifers and enrichment of novel symbionts in the deep terrestrial subsurface.</title>
        <authorList>
            <person name="Probst A.J."/>
            <person name="Ladd B."/>
            <person name="Jarett J.K."/>
            <person name="Geller-Mcgrath D.E."/>
            <person name="Sieber C.M."/>
            <person name="Emerson J.B."/>
            <person name="Anantharaman K."/>
            <person name="Thomas B.C."/>
            <person name="Malmstrom R."/>
            <person name="Stieglmeier M."/>
            <person name="Klingl A."/>
            <person name="Woyke T."/>
            <person name="Ryan C.M."/>
            <person name="Banfield J.F."/>
        </authorList>
    </citation>
    <scope>NUCLEOTIDE SEQUENCE [LARGE SCALE GENOMIC DNA]</scope>
    <source>
        <strain evidence="3">CG10_big_fil_rev_8_21_14_0_10_31_9</strain>
    </source>
</reference>
<dbReference type="Gene3D" id="3.40.50.150">
    <property type="entry name" value="Vaccinia Virus protein VP39"/>
    <property type="match status" value="1"/>
</dbReference>
<dbReference type="PROSITE" id="PS00092">
    <property type="entry name" value="N6_MTASE"/>
    <property type="match status" value="1"/>
</dbReference>
<dbReference type="PANTHER" id="PTHR42998">
    <property type="entry name" value="TYPE I RESTRICTION ENZYME HINDVIIP M PROTEIN-RELATED"/>
    <property type="match status" value="1"/>
</dbReference>
<dbReference type="GO" id="GO:0032259">
    <property type="term" value="P:methylation"/>
    <property type="evidence" value="ECO:0007669"/>
    <property type="project" value="InterPro"/>
</dbReference>
<dbReference type="AlphaFoldDB" id="A0A2H0RCL5"/>
<keyword evidence="1" id="KW-0680">Restriction system</keyword>
<dbReference type="PANTHER" id="PTHR42998:SF1">
    <property type="entry name" value="TYPE I RESTRICTION ENZYME HINDI METHYLASE SUBUNIT"/>
    <property type="match status" value="1"/>
</dbReference>
<dbReference type="Proteomes" id="UP000231602">
    <property type="component" value="Unassembled WGS sequence"/>
</dbReference>
<name>A0A2H0RCL5_9BACT</name>
<comment type="caution">
    <text evidence="3">The sequence shown here is derived from an EMBL/GenBank/DDBJ whole genome shotgun (WGS) entry which is preliminary data.</text>
</comment>
<dbReference type="InterPro" id="IPR003356">
    <property type="entry name" value="DNA_methylase_A-5"/>
</dbReference>
<dbReference type="InterPro" id="IPR052916">
    <property type="entry name" value="Type-I_RE_MTase_Subunit"/>
</dbReference>
<dbReference type="GO" id="GO:0008170">
    <property type="term" value="F:N-methyltransferase activity"/>
    <property type="evidence" value="ECO:0007669"/>
    <property type="project" value="InterPro"/>
</dbReference>
<organism evidence="3 4">
    <name type="scientific">Candidatus Wolfebacteria bacterium CG10_big_fil_rev_8_21_14_0_10_31_9</name>
    <dbReference type="NCBI Taxonomy" id="1975070"/>
    <lineage>
        <taxon>Bacteria</taxon>
        <taxon>Candidatus Wolfeibacteriota</taxon>
    </lineage>
</organism>
<feature type="domain" description="DNA methylase adenine-specific" evidence="2">
    <location>
        <begin position="309"/>
        <end position="616"/>
    </location>
</feature>
<dbReference type="Gene3D" id="3.90.1570.30">
    <property type="match status" value="1"/>
</dbReference>
<protein>
    <recommendedName>
        <fullName evidence="2">DNA methylase adenine-specific domain-containing protein</fullName>
    </recommendedName>
</protein>
<dbReference type="PRINTS" id="PR00507">
    <property type="entry name" value="N12N6MTFRASE"/>
</dbReference>